<evidence type="ECO:0000313" key="2">
    <source>
        <dbReference type="EnsemblPlants" id="Solyc00g049520.2.1"/>
    </source>
</evidence>
<reference evidence="2" key="2">
    <citation type="submission" date="2019-04" db="UniProtKB">
        <authorList>
            <consortium name="EnsemblPlants"/>
        </authorList>
    </citation>
    <scope>IDENTIFICATION</scope>
    <source>
        <strain evidence="2">cv. Heinz 1706</strain>
    </source>
</reference>
<sequence>MAEDMKNEIQDLLTKPITPSEEPAKESSEKEEGQGVVVMNDQQDEAKEVEDEKLVHVVEKAKFPTPPGKRPGPTIG</sequence>
<evidence type="ECO:0000313" key="3">
    <source>
        <dbReference type="Proteomes" id="UP000004994"/>
    </source>
</evidence>
<dbReference type="EnsemblPlants" id="Solyc00g049520.2.1">
    <property type="protein sequence ID" value="Solyc00g049520.2.1"/>
    <property type="gene ID" value="Solyc00g049520.2"/>
</dbReference>
<dbReference type="OMA" id="VMNDQQD"/>
<protein>
    <submittedName>
        <fullName evidence="2">Uncharacterized protein</fullName>
    </submittedName>
</protein>
<dbReference type="InParanoid" id="A0A494G9G5"/>
<organism evidence="2">
    <name type="scientific">Solanum lycopersicum</name>
    <name type="common">Tomato</name>
    <name type="synonym">Lycopersicon esculentum</name>
    <dbReference type="NCBI Taxonomy" id="4081"/>
    <lineage>
        <taxon>Eukaryota</taxon>
        <taxon>Viridiplantae</taxon>
        <taxon>Streptophyta</taxon>
        <taxon>Embryophyta</taxon>
        <taxon>Tracheophyta</taxon>
        <taxon>Spermatophyta</taxon>
        <taxon>Magnoliopsida</taxon>
        <taxon>eudicotyledons</taxon>
        <taxon>Gunneridae</taxon>
        <taxon>Pentapetalae</taxon>
        <taxon>asterids</taxon>
        <taxon>lamiids</taxon>
        <taxon>Solanales</taxon>
        <taxon>Solanaceae</taxon>
        <taxon>Solanoideae</taxon>
        <taxon>Solaneae</taxon>
        <taxon>Solanum</taxon>
        <taxon>Solanum subgen. Lycopersicon</taxon>
    </lineage>
</organism>
<name>A0A494G9G5_SOLLC</name>
<keyword evidence="3" id="KW-1185">Reference proteome</keyword>
<dbReference type="PaxDb" id="4081-Solyc00g049520.2.1"/>
<proteinExistence type="predicted"/>
<accession>A0A494G9G5</accession>
<reference evidence="2" key="1">
    <citation type="journal article" date="2012" name="Nature">
        <title>The tomato genome sequence provides insights into fleshy fruit evolution.</title>
        <authorList>
            <consortium name="Tomato Genome Consortium"/>
        </authorList>
    </citation>
    <scope>NUCLEOTIDE SEQUENCE [LARGE SCALE GENOMIC DNA]</scope>
    <source>
        <strain evidence="2">cv. Heinz 1706</strain>
    </source>
</reference>
<evidence type="ECO:0000256" key="1">
    <source>
        <dbReference type="SAM" id="MobiDB-lite"/>
    </source>
</evidence>
<feature type="region of interest" description="Disordered" evidence="1">
    <location>
        <begin position="57"/>
        <end position="76"/>
    </location>
</feature>
<dbReference type="Proteomes" id="UP000004994">
    <property type="component" value="Unassembled WGS sequence"/>
</dbReference>
<feature type="compositionally biased region" description="Basic and acidic residues" evidence="1">
    <location>
        <begin position="22"/>
        <end position="33"/>
    </location>
</feature>
<feature type="region of interest" description="Disordered" evidence="1">
    <location>
        <begin position="1"/>
        <end position="37"/>
    </location>
</feature>
<dbReference type="AlphaFoldDB" id="A0A494G9G5"/>
<dbReference type="Gramene" id="Solyc00g049520.2.1">
    <property type="protein sequence ID" value="Solyc00g049520.2.1"/>
    <property type="gene ID" value="Solyc00g049520.2"/>
</dbReference>